<accession>A0ABU3D4W4</accession>
<keyword evidence="9" id="KW-1185">Reference proteome</keyword>
<evidence type="ECO:0000256" key="2">
    <source>
        <dbReference type="ARBA" id="ARBA00006275"/>
    </source>
</evidence>
<reference evidence="8 9" key="1">
    <citation type="submission" date="2023-09" db="EMBL/GenBank/DDBJ databases">
        <authorList>
            <person name="Rey-Velasco X."/>
        </authorList>
    </citation>
    <scope>NUCLEOTIDE SEQUENCE [LARGE SCALE GENOMIC DNA]</scope>
    <source>
        <strain evidence="8 9">F117</strain>
    </source>
</reference>
<evidence type="ECO:0000256" key="5">
    <source>
        <dbReference type="ARBA" id="ARBA00023237"/>
    </source>
</evidence>
<name>A0ABU3D4W4_9FLAO</name>
<dbReference type="Pfam" id="PF14322">
    <property type="entry name" value="SusD-like_3"/>
    <property type="match status" value="1"/>
</dbReference>
<gene>
    <name evidence="8" type="ORF">RM539_08085</name>
</gene>
<dbReference type="PROSITE" id="PS51257">
    <property type="entry name" value="PROKAR_LIPOPROTEIN"/>
    <property type="match status" value="1"/>
</dbReference>
<keyword evidence="3" id="KW-0732">Signal</keyword>
<dbReference type="InterPro" id="IPR012944">
    <property type="entry name" value="SusD_RagB_dom"/>
</dbReference>
<dbReference type="Proteomes" id="UP001262582">
    <property type="component" value="Unassembled WGS sequence"/>
</dbReference>
<evidence type="ECO:0000313" key="8">
    <source>
        <dbReference type="EMBL" id="MDT0676539.1"/>
    </source>
</evidence>
<evidence type="ECO:0000259" key="6">
    <source>
        <dbReference type="Pfam" id="PF07980"/>
    </source>
</evidence>
<dbReference type="Pfam" id="PF07980">
    <property type="entry name" value="SusD_RagB"/>
    <property type="match status" value="1"/>
</dbReference>
<keyword evidence="4" id="KW-0472">Membrane</keyword>
<feature type="domain" description="SusD-like N-terminal" evidence="7">
    <location>
        <begin position="28"/>
        <end position="254"/>
    </location>
</feature>
<comment type="caution">
    <text evidence="8">The sequence shown here is derived from an EMBL/GenBank/DDBJ whole genome shotgun (WGS) entry which is preliminary data.</text>
</comment>
<sequence>MKLKMRIKHIFIYALLFASVLGLVSCEDYLDKAPNSDISATEPFENFRNFQGFVEELYGAIPVYTAYAYHNSFNLGDDVHWDQSATSEFAFDVDRGNYWDWNAYGSPFSASVSSDVVASHDPKNKGRLWGMSWYAIRKANVGIANLDLLEDATQEEKDVIAGQLYFFRAWFHLELMKYWGGLPYVDVLIPASEPVRLPRLTYQETADKVAEDFIKAAELLPVDWDATAVGAATLGNNNQRANKVMAQAYLGKNYLYAASPLMNEASGGSATYNSEYARLAADALGEALSVIDATGRYELAPFSRYSELFYLQNSNGQIPGLKETIFWENTSGATSRFRWNQVNDYIPKYLSQGGYYISPTANYVFYNYGMANGLRINESRDIEQADPESGYDPQFPWKNRDPRLYKDIILDGERISATESLPQDQQFASLYTGGLYRTSAGGRSNLTGLALTKWKPKIAERNQESTTMNNNSVVLSLMRLADVYLMYAEATAVGYGVDASANTYAMTAVNAINVVRERAGVGEVADKYKVSLDAFLSEVQRERAVELAFEGHRFNDLRRWKLLTEEPYTLKGALQFERDPDGLTGAALAENYKDAKVLNLHMETIFERNLTSKHYWFPFLLDDVNLYPEFPQNPGW</sequence>
<keyword evidence="5" id="KW-0998">Cell outer membrane</keyword>
<dbReference type="EMBL" id="JAVRHK010000004">
    <property type="protein sequence ID" value="MDT0676539.1"/>
    <property type="molecule type" value="Genomic_DNA"/>
</dbReference>
<dbReference type="RefSeq" id="WP_311502879.1">
    <property type="nucleotide sequence ID" value="NZ_JAVRHK010000004.1"/>
</dbReference>
<dbReference type="InterPro" id="IPR011990">
    <property type="entry name" value="TPR-like_helical_dom_sf"/>
</dbReference>
<comment type="subcellular location">
    <subcellularLocation>
        <location evidence="1">Cell outer membrane</location>
    </subcellularLocation>
</comment>
<dbReference type="Gene3D" id="1.25.40.390">
    <property type="match status" value="1"/>
</dbReference>
<comment type="similarity">
    <text evidence="2">Belongs to the SusD family.</text>
</comment>
<dbReference type="SUPFAM" id="SSF48452">
    <property type="entry name" value="TPR-like"/>
    <property type="match status" value="1"/>
</dbReference>
<proteinExistence type="inferred from homology"/>
<feature type="domain" description="RagB/SusD" evidence="6">
    <location>
        <begin position="323"/>
        <end position="636"/>
    </location>
</feature>
<evidence type="ECO:0000256" key="4">
    <source>
        <dbReference type="ARBA" id="ARBA00023136"/>
    </source>
</evidence>
<dbReference type="InterPro" id="IPR033985">
    <property type="entry name" value="SusD-like_N"/>
</dbReference>
<protein>
    <submittedName>
        <fullName evidence="8">RagB/SusD family nutrient uptake outer membrane protein</fullName>
    </submittedName>
</protein>
<evidence type="ECO:0000259" key="7">
    <source>
        <dbReference type="Pfam" id="PF14322"/>
    </source>
</evidence>
<organism evidence="8 9">
    <name type="scientific">Autumnicola musiva</name>
    <dbReference type="NCBI Taxonomy" id="3075589"/>
    <lineage>
        <taxon>Bacteria</taxon>
        <taxon>Pseudomonadati</taxon>
        <taxon>Bacteroidota</taxon>
        <taxon>Flavobacteriia</taxon>
        <taxon>Flavobacteriales</taxon>
        <taxon>Flavobacteriaceae</taxon>
        <taxon>Autumnicola</taxon>
    </lineage>
</organism>
<evidence type="ECO:0000313" key="9">
    <source>
        <dbReference type="Proteomes" id="UP001262582"/>
    </source>
</evidence>
<evidence type="ECO:0000256" key="3">
    <source>
        <dbReference type="ARBA" id="ARBA00022729"/>
    </source>
</evidence>
<evidence type="ECO:0000256" key="1">
    <source>
        <dbReference type="ARBA" id="ARBA00004442"/>
    </source>
</evidence>